<evidence type="ECO:0000256" key="2">
    <source>
        <dbReference type="ARBA" id="ARBA00004300"/>
    </source>
</evidence>
<dbReference type="PANTHER" id="PTHR16299:SF2">
    <property type="entry name" value="CENTROSOMAL PROTEIN KIZUNA"/>
    <property type="match status" value="1"/>
</dbReference>
<feature type="compositionally biased region" description="Polar residues" evidence="11">
    <location>
        <begin position="166"/>
        <end position="177"/>
    </location>
</feature>
<dbReference type="Proteomes" id="UP001652581">
    <property type="component" value="Chromosome 19"/>
</dbReference>
<keyword evidence="5" id="KW-0963">Cytoplasm</keyword>
<feature type="region of interest" description="Disordered" evidence="11">
    <location>
        <begin position="604"/>
        <end position="707"/>
    </location>
</feature>
<proteinExistence type="inferred from homology"/>
<comment type="similarity">
    <text evidence="3">Belongs to the kizuna family.</text>
</comment>
<evidence type="ECO:0000256" key="6">
    <source>
        <dbReference type="ARBA" id="ARBA00023212"/>
    </source>
</evidence>
<organism evidence="12 13">
    <name type="scientific">Vicugna pacos</name>
    <name type="common">Alpaca</name>
    <name type="synonym">Lama pacos</name>
    <dbReference type="NCBI Taxonomy" id="30538"/>
    <lineage>
        <taxon>Eukaryota</taxon>
        <taxon>Metazoa</taxon>
        <taxon>Chordata</taxon>
        <taxon>Craniata</taxon>
        <taxon>Vertebrata</taxon>
        <taxon>Euteleostomi</taxon>
        <taxon>Mammalia</taxon>
        <taxon>Eutheria</taxon>
        <taxon>Laurasiatheria</taxon>
        <taxon>Artiodactyla</taxon>
        <taxon>Tylopoda</taxon>
        <taxon>Camelidae</taxon>
        <taxon>Vicugna</taxon>
    </lineage>
</organism>
<feature type="compositionally biased region" description="Basic and acidic residues" evidence="11">
    <location>
        <begin position="545"/>
        <end position="555"/>
    </location>
</feature>
<feature type="compositionally biased region" description="Basic and acidic residues" evidence="11">
    <location>
        <begin position="322"/>
        <end position="339"/>
    </location>
</feature>
<feature type="compositionally biased region" description="Low complexity" evidence="11">
    <location>
        <begin position="529"/>
        <end position="544"/>
    </location>
</feature>
<keyword evidence="12" id="KW-1185">Reference proteome</keyword>
<comment type="function">
    <text evidence="8">Centrosomal protein required for establishing a robust mitotic centrosome architecture that can endure the forces that converge on the centrosomes during spindle formation. Required for stabilizing the expanded pericentriolar material around the centriole.</text>
</comment>
<reference evidence="13" key="1">
    <citation type="submission" date="2025-08" db="UniProtKB">
        <authorList>
            <consortium name="RefSeq"/>
        </authorList>
    </citation>
    <scope>IDENTIFICATION</scope>
</reference>
<feature type="compositionally biased region" description="Polar residues" evidence="11">
    <location>
        <begin position="146"/>
        <end position="156"/>
    </location>
</feature>
<feature type="compositionally biased region" description="Low complexity" evidence="11">
    <location>
        <begin position="644"/>
        <end position="656"/>
    </location>
</feature>
<feature type="region of interest" description="Disordered" evidence="11">
    <location>
        <begin position="144"/>
        <end position="177"/>
    </location>
</feature>
<feature type="compositionally biased region" description="Low complexity" evidence="11">
    <location>
        <begin position="345"/>
        <end position="356"/>
    </location>
</feature>
<gene>
    <name evidence="13" type="primary">KIZ</name>
</gene>
<keyword evidence="10" id="KW-0175">Coiled coil</keyword>
<protein>
    <recommendedName>
        <fullName evidence="4">Centrosomal protein kizuna</fullName>
    </recommendedName>
    <alternativeName>
        <fullName evidence="9">Polo-like kinase 1 substrate 1</fullName>
    </alternativeName>
</protein>
<dbReference type="GeneID" id="102540568"/>
<feature type="compositionally biased region" description="Basic and acidic residues" evidence="11">
    <location>
        <begin position="252"/>
        <end position="271"/>
    </location>
</feature>
<evidence type="ECO:0000256" key="1">
    <source>
        <dbReference type="ARBA" id="ARBA00004120"/>
    </source>
</evidence>
<evidence type="ECO:0000313" key="13">
    <source>
        <dbReference type="RefSeq" id="XP_072799794.1"/>
    </source>
</evidence>
<evidence type="ECO:0000256" key="3">
    <source>
        <dbReference type="ARBA" id="ARBA00010767"/>
    </source>
</evidence>
<evidence type="ECO:0000256" key="5">
    <source>
        <dbReference type="ARBA" id="ARBA00022490"/>
    </source>
</evidence>
<dbReference type="PANTHER" id="PTHR16299">
    <property type="entry name" value="CENTROSOMAL PROTEIN KIZUNA"/>
    <property type="match status" value="1"/>
</dbReference>
<evidence type="ECO:0000256" key="7">
    <source>
        <dbReference type="ARBA" id="ARBA00023273"/>
    </source>
</evidence>
<feature type="coiled-coil region" evidence="10">
    <location>
        <begin position="20"/>
        <end position="47"/>
    </location>
</feature>
<evidence type="ECO:0000256" key="10">
    <source>
        <dbReference type="SAM" id="Coils"/>
    </source>
</evidence>
<feature type="compositionally biased region" description="Polar residues" evidence="11">
    <location>
        <begin position="562"/>
        <end position="571"/>
    </location>
</feature>
<dbReference type="InterPro" id="IPR026742">
    <property type="entry name" value="Centrosomal_kizuma"/>
</dbReference>
<feature type="compositionally biased region" description="Acidic residues" evidence="11">
    <location>
        <begin position="698"/>
        <end position="707"/>
    </location>
</feature>
<evidence type="ECO:0000313" key="12">
    <source>
        <dbReference type="Proteomes" id="UP001652581"/>
    </source>
</evidence>
<feature type="compositionally biased region" description="Basic and acidic residues" evidence="11">
    <location>
        <begin position="687"/>
        <end position="697"/>
    </location>
</feature>
<evidence type="ECO:0000256" key="9">
    <source>
        <dbReference type="ARBA" id="ARBA00031153"/>
    </source>
</evidence>
<evidence type="ECO:0000256" key="4">
    <source>
        <dbReference type="ARBA" id="ARBA00013872"/>
    </source>
</evidence>
<keyword evidence="7" id="KW-0966">Cell projection</keyword>
<name>A0ABM5BTR9_VICPA</name>
<feature type="region of interest" description="Disordered" evidence="11">
    <location>
        <begin position="210"/>
        <end position="384"/>
    </location>
</feature>
<evidence type="ECO:0000256" key="8">
    <source>
        <dbReference type="ARBA" id="ARBA00024919"/>
    </source>
</evidence>
<feature type="compositionally biased region" description="Polar residues" evidence="11">
    <location>
        <begin position="225"/>
        <end position="239"/>
    </location>
</feature>
<accession>A0ABM5BTR9</accession>
<comment type="subcellular location">
    <subcellularLocation>
        <location evidence="1">Cytoplasm</location>
        <location evidence="1">Cytoskeleton</location>
        <location evidence="1">Cilium basal body</location>
    </subcellularLocation>
    <subcellularLocation>
        <location evidence="2">Cytoplasm</location>
        <location evidence="2">Cytoskeleton</location>
        <location evidence="2">Microtubule organizing center</location>
        <location evidence="2">Centrosome</location>
    </subcellularLocation>
</comment>
<sequence>MRRASSPSAPQASPDYYERLGRLQQGLRDSEKKRLDLERKLYEYNQSDICRVKLKYVKLKKYLKEICESEKRARTRNQEYLKRFEQVQAHAGHFATNAEKLQELKVVMPAEINSQTAVSRGLYQPATTFMGHHLSAVSSMGDFSMEQKTPQPTKNFSIPDPRSHRQTAQSRNVTGSCVVQTNSDTRCLSKSDKTDGKTCLQMGEKTPVTAGAWSEEEQTHCLETEGSTRQGRSNLSEGQKSVELHPPLRGRLSPENRASDLKGDSSSRSEGSEGAILTWEHNEVEEDRAGLPVPPASASEYGTSENKCPPERPSARAASSDHLPRGDPESQKPFRKMQEEEAEESSISSSDLTVSVSEDDLILKSPEPQPNPGDNVEGEDGTEALNLILSGREGDAPLTGKHHCILQTLSSPDSKKESSANSPTRELCGHRDTLREDLEAYGAAVLHQLPRLSPGGGSSEGHDRSERVPASGLPRAGLGQHAATLKGHDSSLQEGAAQLSEAFPVRSMDQRTRAVASLEGALSEEQDGRSAVGSSESSRGSLSTRSDRSGTKDAKPALWLSSFPTRGQDVSSIYGDESEEESVAAGVPVTETKAYQMLKLSTLQDGARQTEDRLQKAEASVPPLPGLNAGSRTFRTKTARKTASEASFSSSEGSPLSRHENKRKPTTNLKSKAFWGESDDSNSEIEAALRPRNRDTPTDDFDDFYDL</sequence>
<feature type="region of interest" description="Disordered" evidence="11">
    <location>
        <begin position="446"/>
        <end position="587"/>
    </location>
</feature>
<feature type="region of interest" description="Disordered" evidence="11">
    <location>
        <begin position="407"/>
        <end position="432"/>
    </location>
</feature>
<dbReference type="RefSeq" id="XP_072799794.1">
    <property type="nucleotide sequence ID" value="XM_072943693.1"/>
</dbReference>
<evidence type="ECO:0000256" key="11">
    <source>
        <dbReference type="SAM" id="MobiDB-lite"/>
    </source>
</evidence>
<keyword evidence="6" id="KW-0206">Cytoskeleton</keyword>